<proteinExistence type="predicted"/>
<evidence type="ECO:0000313" key="4">
    <source>
        <dbReference type="Proteomes" id="UP000215861"/>
    </source>
</evidence>
<organism evidence="3 4">
    <name type="scientific">Pseudomonas fragi</name>
    <dbReference type="NCBI Taxonomy" id="296"/>
    <lineage>
        <taxon>Bacteria</taxon>
        <taxon>Pseudomonadati</taxon>
        <taxon>Pseudomonadota</taxon>
        <taxon>Gammaproteobacteria</taxon>
        <taxon>Pseudomonadales</taxon>
        <taxon>Pseudomonadaceae</taxon>
        <taxon>Pseudomonas</taxon>
    </lineage>
</organism>
<name>A0A267AP26_PSEFR</name>
<dbReference type="OrthoDB" id="6972141at2"/>
<dbReference type="EMBL" id="NQKL01000014">
    <property type="protein sequence ID" value="OZY40594.1"/>
    <property type="molecule type" value="Genomic_DNA"/>
</dbReference>
<feature type="compositionally biased region" description="Basic and acidic residues" evidence="1">
    <location>
        <begin position="11"/>
        <end position="23"/>
    </location>
</feature>
<reference evidence="4 5" key="1">
    <citation type="submission" date="2017-08" db="EMBL/GenBank/DDBJ databases">
        <title>Genomic and metabolic characterisation of spoilage-associated Pseudomonas species.</title>
        <authorList>
            <person name="Stanborough T."/>
            <person name="Fegan N."/>
            <person name="Powell S.M."/>
            <person name="Singh T."/>
            <person name="Tamplin M.L."/>
            <person name="Chandry P.S."/>
        </authorList>
    </citation>
    <scope>NUCLEOTIDE SEQUENCE [LARGE SCALE GENOMIC DNA]</scope>
    <source>
        <strain evidence="3 4">F1801</strain>
        <strain evidence="2 5">F1820</strain>
    </source>
</reference>
<evidence type="ECO:0000313" key="3">
    <source>
        <dbReference type="EMBL" id="PAA14333.1"/>
    </source>
</evidence>
<dbReference type="Proteomes" id="UP000216113">
    <property type="component" value="Unassembled WGS sequence"/>
</dbReference>
<dbReference type="Proteomes" id="UP000215861">
    <property type="component" value="Unassembled WGS sequence"/>
</dbReference>
<sequence length="154" mass="17344">MTDTKSQIELTPKESELNTKQKKYDEIREQISKLTTSINNDTTKVGRLAILKIDGHSTPKQDEEFLRLKSIIETHKTSIKDKTASNAALLRQINALKNQIENDGKGEAATEQEVILKSKISETNKALSYLLKITDTTNLRDLIVYVEKTLPSNS</sequence>
<feature type="region of interest" description="Disordered" evidence="1">
    <location>
        <begin position="1"/>
        <end position="23"/>
    </location>
</feature>
<protein>
    <submittedName>
        <fullName evidence="3">Uncharacterized protein</fullName>
    </submittedName>
</protein>
<dbReference type="RefSeq" id="WP_095030226.1">
    <property type="nucleotide sequence ID" value="NZ_NQKL01000014.1"/>
</dbReference>
<comment type="caution">
    <text evidence="3">The sequence shown here is derived from an EMBL/GenBank/DDBJ whole genome shotgun (WGS) entry which is preliminary data.</text>
</comment>
<evidence type="ECO:0000313" key="2">
    <source>
        <dbReference type="EMBL" id="OZY40594.1"/>
    </source>
</evidence>
<gene>
    <name evidence="2" type="ORF">CJF43_17305</name>
    <name evidence="3" type="ORF">CJU81_06075</name>
</gene>
<dbReference type="EMBL" id="NQKQ01000004">
    <property type="protein sequence ID" value="PAA14333.1"/>
    <property type="molecule type" value="Genomic_DNA"/>
</dbReference>
<evidence type="ECO:0000256" key="1">
    <source>
        <dbReference type="SAM" id="MobiDB-lite"/>
    </source>
</evidence>
<dbReference type="AlphaFoldDB" id="A0A267AP26"/>
<accession>A0A267AP26</accession>
<evidence type="ECO:0000313" key="5">
    <source>
        <dbReference type="Proteomes" id="UP000216113"/>
    </source>
</evidence>